<dbReference type="AlphaFoldDB" id="A0A9P8PQI8"/>
<reference evidence="2" key="2">
    <citation type="submission" date="2021-01" db="EMBL/GenBank/DDBJ databases">
        <authorList>
            <person name="Schikora-Tamarit M.A."/>
        </authorList>
    </citation>
    <scope>NUCLEOTIDE SEQUENCE</scope>
    <source>
        <strain evidence="2">CBS6341</strain>
    </source>
</reference>
<organism evidence="2 3">
    <name type="scientific">Wickerhamomyces mucosus</name>
    <dbReference type="NCBI Taxonomy" id="1378264"/>
    <lineage>
        <taxon>Eukaryota</taxon>
        <taxon>Fungi</taxon>
        <taxon>Dikarya</taxon>
        <taxon>Ascomycota</taxon>
        <taxon>Saccharomycotina</taxon>
        <taxon>Saccharomycetes</taxon>
        <taxon>Phaffomycetales</taxon>
        <taxon>Wickerhamomycetaceae</taxon>
        <taxon>Wickerhamomyces</taxon>
    </lineage>
</organism>
<protein>
    <submittedName>
        <fullName evidence="2">Uncharacterized protein</fullName>
    </submittedName>
</protein>
<gene>
    <name evidence="2" type="ORF">WICMUC_002700</name>
</gene>
<feature type="compositionally biased region" description="Polar residues" evidence="1">
    <location>
        <begin position="46"/>
        <end position="58"/>
    </location>
</feature>
<comment type="caution">
    <text evidence="2">The sequence shown here is derived from an EMBL/GenBank/DDBJ whole genome shotgun (WGS) entry which is preliminary data.</text>
</comment>
<reference evidence="2" key="1">
    <citation type="journal article" date="2021" name="Open Biol.">
        <title>Shared evolutionary footprints suggest mitochondrial oxidative damage underlies multiple complex I losses in fungi.</title>
        <authorList>
            <person name="Schikora-Tamarit M.A."/>
            <person name="Marcet-Houben M."/>
            <person name="Nosek J."/>
            <person name="Gabaldon T."/>
        </authorList>
    </citation>
    <scope>NUCLEOTIDE SEQUENCE</scope>
    <source>
        <strain evidence="2">CBS6341</strain>
    </source>
</reference>
<proteinExistence type="predicted"/>
<keyword evidence="3" id="KW-1185">Reference proteome</keyword>
<dbReference type="EMBL" id="JAEUBF010000754">
    <property type="protein sequence ID" value="KAH3675509.1"/>
    <property type="molecule type" value="Genomic_DNA"/>
</dbReference>
<accession>A0A9P8PQI8</accession>
<feature type="region of interest" description="Disordered" evidence="1">
    <location>
        <begin position="42"/>
        <end position="74"/>
    </location>
</feature>
<evidence type="ECO:0000256" key="1">
    <source>
        <dbReference type="SAM" id="MobiDB-lite"/>
    </source>
</evidence>
<evidence type="ECO:0000313" key="2">
    <source>
        <dbReference type="EMBL" id="KAH3675509.1"/>
    </source>
</evidence>
<dbReference type="Proteomes" id="UP000769528">
    <property type="component" value="Unassembled WGS sequence"/>
</dbReference>
<evidence type="ECO:0000313" key="3">
    <source>
        <dbReference type="Proteomes" id="UP000769528"/>
    </source>
</evidence>
<name>A0A9P8PQI8_9ASCO</name>
<sequence length="110" mass="11751">MYMAVRPAASLESLAPDISDVLNLSNASKDSRTLPLEINHLGLSGGNKTRAPQINGGTQDDPIISLHDNEPERPTKALLKTDPRQTPKAMKVCHNINTAPLETAGELSAV</sequence>